<sequence length="196" mass="21877">MQPSIPLEAEIQFNLAVCKRSALHGVSVVAIDTNNDKLVGVSTGFIRQGFLNPEEGDTALIPEKFSDLFDPMYSAVDELYVGNPFQDYPDFQSSRIMQIINIGTHPEYQGKGIASKSAEKQICLARDAGCRYIVVECTGPYTQKLYAKFGFHTVNEIMYDEYHYKGKIPFKNIKSCSSLILMIKQISGCDIDTLTP</sequence>
<evidence type="ECO:0000313" key="3">
    <source>
        <dbReference type="RefSeq" id="XP_006812769.1"/>
    </source>
</evidence>
<protein>
    <submittedName>
        <fullName evidence="3">Dopamine N-acetyltransferase-like</fullName>
    </submittedName>
</protein>
<gene>
    <name evidence="3" type="primary">LOC102805107</name>
</gene>
<dbReference type="Proteomes" id="UP000694865">
    <property type="component" value="Unplaced"/>
</dbReference>
<dbReference type="InterPro" id="IPR016181">
    <property type="entry name" value="Acyl_CoA_acyltransferase"/>
</dbReference>
<dbReference type="Pfam" id="PF00583">
    <property type="entry name" value="Acetyltransf_1"/>
    <property type="match status" value="1"/>
</dbReference>
<dbReference type="GeneID" id="102805107"/>
<dbReference type="InterPro" id="IPR000182">
    <property type="entry name" value="GNAT_dom"/>
</dbReference>
<dbReference type="PANTHER" id="PTHR20905:SF1">
    <property type="entry name" value="AT07410P-RELATED"/>
    <property type="match status" value="1"/>
</dbReference>
<evidence type="ECO:0000313" key="2">
    <source>
        <dbReference type="Proteomes" id="UP000694865"/>
    </source>
</evidence>
<dbReference type="CDD" id="cd04301">
    <property type="entry name" value="NAT_SF"/>
    <property type="match status" value="1"/>
</dbReference>
<evidence type="ECO:0000259" key="1">
    <source>
        <dbReference type="PROSITE" id="PS51186"/>
    </source>
</evidence>
<reference evidence="3" key="1">
    <citation type="submission" date="2025-08" db="UniProtKB">
        <authorList>
            <consortium name="RefSeq"/>
        </authorList>
    </citation>
    <scope>IDENTIFICATION</scope>
    <source>
        <tissue evidence="3">Testes</tissue>
    </source>
</reference>
<dbReference type="Gene3D" id="3.40.630.30">
    <property type="match status" value="1"/>
</dbReference>
<accession>A0ABM0LYC8</accession>
<dbReference type="SUPFAM" id="SSF55729">
    <property type="entry name" value="Acyl-CoA N-acyltransferases (Nat)"/>
    <property type="match status" value="1"/>
</dbReference>
<name>A0ABM0LYC8_SACKO</name>
<dbReference type="RefSeq" id="XP_006812769.1">
    <property type="nucleotide sequence ID" value="XM_006812706.1"/>
</dbReference>
<organism evidence="2 3">
    <name type="scientific">Saccoglossus kowalevskii</name>
    <name type="common">Acorn worm</name>
    <dbReference type="NCBI Taxonomy" id="10224"/>
    <lineage>
        <taxon>Eukaryota</taxon>
        <taxon>Metazoa</taxon>
        <taxon>Hemichordata</taxon>
        <taxon>Enteropneusta</taxon>
        <taxon>Harrimaniidae</taxon>
        <taxon>Saccoglossus</taxon>
    </lineage>
</organism>
<keyword evidence="2" id="KW-1185">Reference proteome</keyword>
<dbReference type="PANTHER" id="PTHR20905">
    <property type="entry name" value="N-ACETYLTRANSFERASE-RELATED"/>
    <property type="match status" value="1"/>
</dbReference>
<dbReference type="PROSITE" id="PS51186">
    <property type="entry name" value="GNAT"/>
    <property type="match status" value="1"/>
</dbReference>
<feature type="domain" description="N-acetyltransferase" evidence="1">
    <location>
        <begin position="36"/>
        <end position="174"/>
    </location>
</feature>
<proteinExistence type="predicted"/>